<comment type="caution">
    <text evidence="8">The sequence shown here is derived from an EMBL/GenBank/DDBJ whole genome shotgun (WGS) entry which is preliminary data.</text>
</comment>
<accession>A0A8J6JAR4</accession>
<dbReference type="SMART" id="SM00937">
    <property type="entry name" value="PCRF"/>
    <property type="match status" value="1"/>
</dbReference>
<evidence type="ECO:0000256" key="6">
    <source>
        <dbReference type="NCBIfam" id="TIGR00020"/>
    </source>
</evidence>
<keyword evidence="5" id="KW-0963">Cytoplasm</keyword>
<keyword evidence="4 5" id="KW-0648">Protein biosynthesis</keyword>
<evidence type="ECO:0000256" key="2">
    <source>
        <dbReference type="ARBA" id="ARBA00010835"/>
    </source>
</evidence>
<keyword evidence="9" id="KW-1185">Reference proteome</keyword>
<name>A0A8J6JAR4_9FIRM</name>
<dbReference type="HAMAP" id="MF_00094">
    <property type="entry name" value="Rel_fac_2"/>
    <property type="match status" value="1"/>
</dbReference>
<reference evidence="8" key="1">
    <citation type="submission" date="2020-08" db="EMBL/GenBank/DDBJ databases">
        <title>Genome public.</title>
        <authorList>
            <person name="Liu C."/>
            <person name="Sun Q."/>
        </authorList>
    </citation>
    <scope>NUCLEOTIDE SEQUENCE</scope>
    <source>
        <strain evidence="8">NSJ-23</strain>
    </source>
</reference>
<dbReference type="AlphaFoldDB" id="A0A8J6JAR4"/>
<dbReference type="Gene3D" id="3.30.70.1660">
    <property type="match status" value="1"/>
</dbReference>
<keyword evidence="3 5" id="KW-0488">Methylation</keyword>
<comment type="function">
    <text evidence="1 5">Peptide chain release factor 2 directs the termination of translation in response to the peptide chain termination codons UGA and UAA.</text>
</comment>
<proteinExistence type="inferred from homology"/>
<dbReference type="InterPro" id="IPR045853">
    <property type="entry name" value="Pep_chain_release_fac_I_sf"/>
</dbReference>
<dbReference type="Gene3D" id="3.30.160.20">
    <property type="match status" value="1"/>
</dbReference>
<comment type="PTM">
    <text evidence="5">Methylated by PrmC. Methylation increases the termination efficiency of RF2.</text>
</comment>
<dbReference type="PANTHER" id="PTHR43116">
    <property type="entry name" value="PEPTIDE CHAIN RELEASE FACTOR 2"/>
    <property type="match status" value="1"/>
</dbReference>
<evidence type="ECO:0000313" key="9">
    <source>
        <dbReference type="Proteomes" id="UP000628736"/>
    </source>
</evidence>
<dbReference type="InterPro" id="IPR000352">
    <property type="entry name" value="Pep_chain_release_fac_I"/>
</dbReference>
<comment type="subcellular location">
    <subcellularLocation>
        <location evidence="5">Cytoplasm</location>
    </subcellularLocation>
</comment>
<organism evidence="8 9">
    <name type="scientific">Flintibacter hominis</name>
    <dbReference type="NCBI Taxonomy" id="2763048"/>
    <lineage>
        <taxon>Bacteria</taxon>
        <taxon>Bacillati</taxon>
        <taxon>Bacillota</taxon>
        <taxon>Clostridia</taxon>
        <taxon>Eubacteriales</taxon>
        <taxon>Flintibacter</taxon>
    </lineage>
</organism>
<feature type="modified residue" description="N5-methylglutamine" evidence="5">
    <location>
        <position position="252"/>
    </location>
</feature>
<evidence type="ECO:0000259" key="7">
    <source>
        <dbReference type="PROSITE" id="PS00745"/>
    </source>
</evidence>
<comment type="similarity">
    <text evidence="2 5">Belongs to the prokaryotic/mitochondrial release factor family.</text>
</comment>
<dbReference type="PROSITE" id="PS00745">
    <property type="entry name" value="RF_PROK_I"/>
    <property type="match status" value="1"/>
</dbReference>
<feature type="domain" description="Prokaryotic-type class I peptide chain release factors" evidence="7">
    <location>
        <begin position="245"/>
        <end position="261"/>
    </location>
</feature>
<dbReference type="GO" id="GO:0005737">
    <property type="term" value="C:cytoplasm"/>
    <property type="evidence" value="ECO:0007669"/>
    <property type="project" value="UniProtKB-SubCell"/>
</dbReference>
<dbReference type="InterPro" id="IPR005139">
    <property type="entry name" value="PCRF"/>
</dbReference>
<dbReference type="RefSeq" id="WP_186853368.1">
    <property type="nucleotide sequence ID" value="NZ_JACOPO010000011.1"/>
</dbReference>
<sequence length="373" mass="42368">MLQFDEYKVKLNNLLPALKELAQALDLDGAERELDMLQAESAADGFWDNLAKAQKVQQRIKNLQDKVDSQKKRQSQWDDLMALCEMGNEFEDESLIPELEDGFAHLEADMETARLETLLTGEYDRSNVILTIHPGAGGTEAQDWAQMLYRMYTRWTERHGFTYQIMDYQEGDEAGIKSATIMIEGSNAYGYLRGEHGVHRLVRVSPFDANARRQTSFASVEVMPDLPEDVEIEIRPEDIEMQVYRASGAGGQHVNKTSSAVRLIHKPTGVVVASQQERSQFQNKDNCMKMLRAKLVELQMQEKAEKISDLKGVQLKIEWGSQIRSYVFMPYQMVKDNRTAYETSNINAVMDGDLDGFINAYLTAEATGNWATK</sequence>
<evidence type="ECO:0000256" key="1">
    <source>
        <dbReference type="ARBA" id="ARBA00002613"/>
    </source>
</evidence>
<evidence type="ECO:0000313" key="8">
    <source>
        <dbReference type="EMBL" id="MBC5723645.1"/>
    </source>
</evidence>
<dbReference type="Pfam" id="PF03462">
    <property type="entry name" value="PCRF"/>
    <property type="match status" value="1"/>
</dbReference>
<dbReference type="FunFam" id="3.30.160.20:FF:000004">
    <property type="entry name" value="Peptide chain release factor 1"/>
    <property type="match status" value="1"/>
</dbReference>
<dbReference type="SUPFAM" id="SSF75620">
    <property type="entry name" value="Release factor"/>
    <property type="match status" value="1"/>
</dbReference>
<dbReference type="PANTHER" id="PTHR43116:SF3">
    <property type="entry name" value="CLASS I PEPTIDE CHAIN RELEASE FACTOR"/>
    <property type="match status" value="1"/>
</dbReference>
<dbReference type="Pfam" id="PF00472">
    <property type="entry name" value="RF-1"/>
    <property type="match status" value="1"/>
</dbReference>
<dbReference type="Proteomes" id="UP000628736">
    <property type="component" value="Unassembled WGS sequence"/>
</dbReference>
<dbReference type="EMBL" id="JACOPO010000011">
    <property type="protein sequence ID" value="MBC5723645.1"/>
    <property type="molecule type" value="Genomic_DNA"/>
</dbReference>
<dbReference type="GO" id="GO:0016149">
    <property type="term" value="F:translation release factor activity, codon specific"/>
    <property type="evidence" value="ECO:0007669"/>
    <property type="project" value="UniProtKB-UniRule"/>
</dbReference>
<evidence type="ECO:0000256" key="3">
    <source>
        <dbReference type="ARBA" id="ARBA00022481"/>
    </source>
</evidence>
<dbReference type="InterPro" id="IPR004374">
    <property type="entry name" value="PrfB"/>
</dbReference>
<gene>
    <name evidence="5 8" type="primary">prfB</name>
    <name evidence="8" type="ORF">H8S11_12590</name>
</gene>
<evidence type="ECO:0000256" key="4">
    <source>
        <dbReference type="ARBA" id="ARBA00022917"/>
    </source>
</evidence>
<evidence type="ECO:0000256" key="5">
    <source>
        <dbReference type="HAMAP-Rule" id="MF_00094"/>
    </source>
</evidence>
<dbReference type="Gene3D" id="1.20.58.410">
    <property type="entry name" value="Release factor"/>
    <property type="match status" value="1"/>
</dbReference>
<dbReference type="NCBIfam" id="TIGR00020">
    <property type="entry name" value="prfB"/>
    <property type="match status" value="1"/>
</dbReference>
<protein>
    <recommendedName>
        <fullName evidence="5 6">Peptide chain release factor 2</fullName>
        <shortName evidence="5">RF-2</shortName>
    </recommendedName>
</protein>